<feature type="compositionally biased region" description="Polar residues" evidence="1">
    <location>
        <begin position="24"/>
        <end position="35"/>
    </location>
</feature>
<organism evidence="2 3">
    <name type="scientific">Sphingomonas crocodyli</name>
    <dbReference type="NCBI Taxonomy" id="1979270"/>
    <lineage>
        <taxon>Bacteria</taxon>
        <taxon>Pseudomonadati</taxon>
        <taxon>Pseudomonadota</taxon>
        <taxon>Alphaproteobacteria</taxon>
        <taxon>Sphingomonadales</taxon>
        <taxon>Sphingomonadaceae</taxon>
        <taxon>Sphingomonas</taxon>
    </lineage>
</organism>
<dbReference type="EMBL" id="SACN01000003">
    <property type="protein sequence ID" value="RVT90388.1"/>
    <property type="molecule type" value="Genomic_DNA"/>
</dbReference>
<evidence type="ECO:0000313" key="2">
    <source>
        <dbReference type="EMBL" id="RVT90388.1"/>
    </source>
</evidence>
<feature type="region of interest" description="Disordered" evidence="1">
    <location>
        <begin position="1"/>
        <end position="101"/>
    </location>
</feature>
<comment type="caution">
    <text evidence="2">The sequence shown here is derived from an EMBL/GenBank/DDBJ whole genome shotgun (WGS) entry which is preliminary data.</text>
</comment>
<name>A0A437LY82_9SPHN</name>
<dbReference type="Proteomes" id="UP000282971">
    <property type="component" value="Unassembled WGS sequence"/>
</dbReference>
<dbReference type="OrthoDB" id="7596783at2"/>
<dbReference type="RefSeq" id="WP_127745644.1">
    <property type="nucleotide sequence ID" value="NZ_SACN01000003.1"/>
</dbReference>
<protein>
    <submittedName>
        <fullName evidence="2">Uncharacterized protein</fullName>
    </submittedName>
</protein>
<sequence length="101" mass="9927">MSDDKYLDSPHLQSGYTGEEGSYRQRSGPTVTTRGLSAEANRGRRAPQAGSGVVIGSGAGAGGAGGAEDFDSDPAGGGGEGPSIIDDHHITGADAPVGGSR</sequence>
<accession>A0A437LY82</accession>
<feature type="compositionally biased region" description="Gly residues" evidence="1">
    <location>
        <begin position="53"/>
        <end position="66"/>
    </location>
</feature>
<reference evidence="2 3" key="1">
    <citation type="submission" date="2019-01" db="EMBL/GenBank/DDBJ databases">
        <authorList>
            <person name="Chen W.-M."/>
        </authorList>
    </citation>
    <scope>NUCLEOTIDE SEQUENCE [LARGE SCALE GENOMIC DNA]</scope>
    <source>
        <strain evidence="2 3">CCP-7</strain>
    </source>
</reference>
<dbReference type="AlphaFoldDB" id="A0A437LY82"/>
<evidence type="ECO:0000313" key="3">
    <source>
        <dbReference type="Proteomes" id="UP000282971"/>
    </source>
</evidence>
<gene>
    <name evidence="2" type="ORF">EOD43_19175</name>
</gene>
<keyword evidence="3" id="KW-1185">Reference proteome</keyword>
<proteinExistence type="predicted"/>
<evidence type="ECO:0000256" key="1">
    <source>
        <dbReference type="SAM" id="MobiDB-lite"/>
    </source>
</evidence>